<dbReference type="EMBL" id="JAPVEA010000001">
    <property type="protein sequence ID" value="KAJ5465221.1"/>
    <property type="molecule type" value="Genomic_DNA"/>
</dbReference>
<evidence type="ECO:0000256" key="4">
    <source>
        <dbReference type="ARBA" id="ARBA00022729"/>
    </source>
</evidence>
<name>A0AAD6G9B3_9EURO</name>
<reference evidence="10" key="2">
    <citation type="journal article" date="2023" name="IMA Fungus">
        <title>Comparative genomic study of the Penicillium genus elucidates a diverse pangenome and 15 lateral gene transfer events.</title>
        <authorList>
            <person name="Petersen C."/>
            <person name="Sorensen T."/>
            <person name="Nielsen M.R."/>
            <person name="Sondergaard T.E."/>
            <person name="Sorensen J.L."/>
            <person name="Fitzpatrick D.A."/>
            <person name="Frisvad J.C."/>
            <person name="Nielsen K.L."/>
        </authorList>
    </citation>
    <scope>NUCLEOTIDE SEQUENCE</scope>
    <source>
        <strain evidence="10">IBT 16125</strain>
    </source>
</reference>
<evidence type="ECO:0000256" key="6">
    <source>
        <dbReference type="ARBA" id="ARBA00023180"/>
    </source>
</evidence>
<protein>
    <recommendedName>
        <fullName evidence="9">Copper acquisition factor BIM1-like domain-containing protein</fullName>
    </recommendedName>
</protein>
<evidence type="ECO:0000313" key="11">
    <source>
        <dbReference type="Proteomes" id="UP001213681"/>
    </source>
</evidence>
<sequence>MAQFSMNALLGLLALAVSQSSAHFLLNYPSTIGFGDTLELTPPCGGFTVDFIKDNVTDFHVDGDTIAVTSIHPQSIWLFRSTLDLNVTTANWTDLLPAVEQTGIGDYCEPAVTVPGSWIGKKGVISVVQVSPTETLYQDFNDGRTNTVCRRQLRFGIPFTTQCMQECNGTFGKLHCRSHAVRASDGDGVDSGLDELECDHYWWFFGICFRYLPDRSRVNRLCVRRNQLSDGVGSSGSTLSW</sequence>
<dbReference type="GO" id="GO:0005886">
    <property type="term" value="C:plasma membrane"/>
    <property type="evidence" value="ECO:0007669"/>
    <property type="project" value="UniProtKB-SubCell"/>
</dbReference>
<dbReference type="InterPro" id="IPR046936">
    <property type="entry name" value="BIM1-like"/>
</dbReference>
<feature type="signal peptide" evidence="8">
    <location>
        <begin position="1"/>
        <end position="22"/>
    </location>
</feature>
<keyword evidence="2" id="KW-1003">Cell membrane</keyword>
<dbReference type="Proteomes" id="UP001213681">
    <property type="component" value="Unassembled WGS sequence"/>
</dbReference>
<dbReference type="Pfam" id="PF20238">
    <property type="entry name" value="BIM1-like_dom"/>
    <property type="match status" value="1"/>
</dbReference>
<keyword evidence="11" id="KW-1185">Reference proteome</keyword>
<gene>
    <name evidence="10" type="ORF">N7458_000907</name>
</gene>
<dbReference type="RefSeq" id="XP_056772068.1">
    <property type="nucleotide sequence ID" value="XM_056904301.1"/>
</dbReference>
<evidence type="ECO:0000256" key="7">
    <source>
        <dbReference type="ARBA" id="ARBA00023288"/>
    </source>
</evidence>
<feature type="domain" description="Copper acquisition factor BIM1-like" evidence="9">
    <location>
        <begin position="21"/>
        <end position="138"/>
    </location>
</feature>
<evidence type="ECO:0000256" key="2">
    <source>
        <dbReference type="ARBA" id="ARBA00022475"/>
    </source>
</evidence>
<comment type="caution">
    <text evidence="10">The sequence shown here is derived from an EMBL/GenBank/DDBJ whole genome shotgun (WGS) entry which is preliminary data.</text>
</comment>
<evidence type="ECO:0000256" key="5">
    <source>
        <dbReference type="ARBA" id="ARBA00023136"/>
    </source>
</evidence>
<keyword evidence="5" id="KW-0472">Membrane</keyword>
<evidence type="ECO:0000256" key="8">
    <source>
        <dbReference type="SAM" id="SignalP"/>
    </source>
</evidence>
<dbReference type="CDD" id="cd21176">
    <property type="entry name" value="LPMO_auxiliary-like"/>
    <property type="match status" value="1"/>
</dbReference>
<dbReference type="PANTHER" id="PTHR34992:SF1">
    <property type="entry name" value="COPPER ACQUISITION FACTOR BIM1-LIKE DOMAIN-CONTAINING PROTEIN"/>
    <property type="match status" value="1"/>
</dbReference>
<proteinExistence type="predicted"/>
<dbReference type="AlphaFoldDB" id="A0AAD6G9B3"/>
<keyword evidence="3" id="KW-0336">GPI-anchor</keyword>
<keyword evidence="7" id="KW-0449">Lipoprotein</keyword>
<evidence type="ECO:0000256" key="3">
    <source>
        <dbReference type="ARBA" id="ARBA00022622"/>
    </source>
</evidence>
<dbReference type="GeneID" id="81594544"/>
<dbReference type="PANTHER" id="PTHR34992">
    <property type="entry name" value="HYPHAL ANASTAMOSIS-7 PROTEIN"/>
    <property type="match status" value="1"/>
</dbReference>
<dbReference type="InterPro" id="IPR046530">
    <property type="entry name" value="BIM1-like_dom"/>
</dbReference>
<feature type="chain" id="PRO_5042000827" description="Copper acquisition factor BIM1-like domain-containing protein" evidence="8">
    <location>
        <begin position="23"/>
        <end position="241"/>
    </location>
</feature>
<evidence type="ECO:0000313" key="10">
    <source>
        <dbReference type="EMBL" id="KAJ5465221.1"/>
    </source>
</evidence>
<keyword evidence="6" id="KW-0325">Glycoprotein</keyword>
<evidence type="ECO:0000256" key="1">
    <source>
        <dbReference type="ARBA" id="ARBA00004609"/>
    </source>
</evidence>
<evidence type="ECO:0000259" key="9">
    <source>
        <dbReference type="Pfam" id="PF20238"/>
    </source>
</evidence>
<reference evidence="10" key="1">
    <citation type="submission" date="2022-12" db="EMBL/GenBank/DDBJ databases">
        <authorList>
            <person name="Petersen C."/>
        </authorList>
    </citation>
    <scope>NUCLEOTIDE SEQUENCE</scope>
    <source>
        <strain evidence="10">IBT 16125</strain>
    </source>
</reference>
<accession>A0AAD6G9B3</accession>
<keyword evidence="4 8" id="KW-0732">Signal</keyword>
<comment type="subcellular location">
    <subcellularLocation>
        <location evidence="1">Cell membrane</location>
        <topology evidence="1">Lipid-anchor</topology>
        <topology evidence="1">GPI-anchor</topology>
    </subcellularLocation>
</comment>
<dbReference type="GO" id="GO:0098552">
    <property type="term" value="C:side of membrane"/>
    <property type="evidence" value="ECO:0007669"/>
    <property type="project" value="UniProtKB-KW"/>
</dbReference>
<organism evidence="10 11">
    <name type="scientific">Penicillium daleae</name>
    <dbReference type="NCBI Taxonomy" id="63821"/>
    <lineage>
        <taxon>Eukaryota</taxon>
        <taxon>Fungi</taxon>
        <taxon>Dikarya</taxon>
        <taxon>Ascomycota</taxon>
        <taxon>Pezizomycotina</taxon>
        <taxon>Eurotiomycetes</taxon>
        <taxon>Eurotiomycetidae</taxon>
        <taxon>Eurotiales</taxon>
        <taxon>Aspergillaceae</taxon>
        <taxon>Penicillium</taxon>
    </lineage>
</organism>